<feature type="compositionally biased region" description="Basic and acidic residues" evidence="1">
    <location>
        <begin position="210"/>
        <end position="219"/>
    </location>
</feature>
<feature type="region of interest" description="Disordered" evidence="1">
    <location>
        <begin position="196"/>
        <end position="234"/>
    </location>
</feature>
<proteinExistence type="predicted"/>
<dbReference type="AlphaFoldDB" id="A0A8B6ZBX8"/>
<accession>A0A8B6ZBX8</accession>
<dbReference type="Proteomes" id="UP000694850">
    <property type="component" value="Unplaced"/>
</dbReference>
<feature type="compositionally biased region" description="Polar residues" evidence="1">
    <location>
        <begin position="220"/>
        <end position="232"/>
    </location>
</feature>
<evidence type="ECO:0000313" key="2">
    <source>
        <dbReference type="Proteomes" id="UP000694850"/>
    </source>
</evidence>
<dbReference type="RefSeq" id="XP_007933153.1">
    <property type="nucleotide sequence ID" value="XM_007934962.1"/>
</dbReference>
<protein>
    <submittedName>
        <fullName evidence="3">Protein FAM205A-like</fullName>
    </submittedName>
</protein>
<keyword evidence="2" id="KW-1185">Reference proteome</keyword>
<organism evidence="2 3">
    <name type="scientific">Orycteropus afer afer</name>
    <dbReference type="NCBI Taxonomy" id="1230840"/>
    <lineage>
        <taxon>Eukaryota</taxon>
        <taxon>Metazoa</taxon>
        <taxon>Chordata</taxon>
        <taxon>Craniata</taxon>
        <taxon>Vertebrata</taxon>
        <taxon>Euteleostomi</taxon>
        <taxon>Mammalia</taxon>
        <taxon>Eutheria</taxon>
        <taxon>Afrotheria</taxon>
        <taxon>Tubulidentata</taxon>
        <taxon>Orycteropodidae</taxon>
        <taxon>Orycteropus</taxon>
    </lineage>
</organism>
<evidence type="ECO:0000313" key="3">
    <source>
        <dbReference type="RefSeq" id="XP_007933153.1"/>
    </source>
</evidence>
<dbReference type="GeneID" id="103192052"/>
<evidence type="ECO:0000256" key="1">
    <source>
        <dbReference type="SAM" id="MobiDB-lite"/>
    </source>
</evidence>
<sequence length="288" mass="31880">MKRESHVPREGCVLQLLCAAPRCHVSKDTALETQQSLTSKSAIIFSSARAPQRFSCSQILSVFRISVQSQQLSPNLCCECSLASVSSILSQLMDPKSFTQTAAPPTARIPAIPKRVVPHTSQGQRLLHLLSQRKKALHNPTLQDEIPRGRMRTAHTSETHSLQKPLLRNKMKCFLCCGNPKIMDEENVSSSVKKVTQTRKNSAETILAQVKDRTGEAKTNETTGDSKTQSSPTERHADLALLHSPQALDSQLQHQPRQRLSASLLGYLRYCFRCFPLVACATQQGNPT</sequence>
<gene>
    <name evidence="3" type="primary">LOC103192052</name>
</gene>
<name>A0A8B6ZBX8_ORYAF</name>
<reference evidence="3" key="1">
    <citation type="submission" date="2025-08" db="UniProtKB">
        <authorList>
            <consortium name="RefSeq"/>
        </authorList>
    </citation>
    <scope>IDENTIFICATION</scope>
</reference>